<organism evidence="2 3">
    <name type="scientific">Cellulomonas septica</name>
    <dbReference type="NCBI Taxonomy" id="285080"/>
    <lineage>
        <taxon>Bacteria</taxon>
        <taxon>Bacillati</taxon>
        <taxon>Actinomycetota</taxon>
        <taxon>Actinomycetes</taxon>
        <taxon>Micrococcales</taxon>
        <taxon>Cellulomonadaceae</taxon>
        <taxon>Cellulomonas</taxon>
    </lineage>
</organism>
<sequence length="54" mass="5491">MAASVLSEQARVELARAVLAHAELRTGARSVRVGTHPAEPSASLGEGTRHGAGT</sequence>
<keyword evidence="3" id="KW-1185">Reference proteome</keyword>
<evidence type="ECO:0000313" key="2">
    <source>
        <dbReference type="EMBL" id="NKY41572.1"/>
    </source>
</evidence>
<gene>
    <name evidence="2" type="ORF">HGA02_19240</name>
</gene>
<comment type="caution">
    <text evidence="2">The sequence shown here is derived from an EMBL/GenBank/DDBJ whole genome shotgun (WGS) entry which is preliminary data.</text>
</comment>
<feature type="region of interest" description="Disordered" evidence="1">
    <location>
        <begin position="30"/>
        <end position="54"/>
    </location>
</feature>
<name>A0ABX1K6L4_9CELL</name>
<dbReference type="Proteomes" id="UP000777774">
    <property type="component" value="Unassembled WGS sequence"/>
</dbReference>
<protein>
    <submittedName>
        <fullName evidence="2">Uncharacterized protein</fullName>
    </submittedName>
</protein>
<evidence type="ECO:0000256" key="1">
    <source>
        <dbReference type="SAM" id="MobiDB-lite"/>
    </source>
</evidence>
<proteinExistence type="predicted"/>
<reference evidence="2 3" key="1">
    <citation type="submission" date="2020-04" db="EMBL/GenBank/DDBJ databases">
        <title>MicrobeNet Type strains.</title>
        <authorList>
            <person name="Nicholson A.C."/>
        </authorList>
    </citation>
    <scope>NUCLEOTIDE SEQUENCE [LARGE SCALE GENOMIC DNA]</scope>
    <source>
        <strain evidence="2 3">ATCC BAA-787</strain>
    </source>
</reference>
<feature type="non-terminal residue" evidence="2">
    <location>
        <position position="54"/>
    </location>
</feature>
<accession>A0ABX1K6L4</accession>
<evidence type="ECO:0000313" key="3">
    <source>
        <dbReference type="Proteomes" id="UP000777774"/>
    </source>
</evidence>
<dbReference type="EMBL" id="JAAXOY010000795">
    <property type="protein sequence ID" value="NKY41572.1"/>
    <property type="molecule type" value="Genomic_DNA"/>
</dbReference>